<keyword evidence="3" id="KW-1185">Reference proteome</keyword>
<dbReference type="Proteomes" id="UP000663760">
    <property type="component" value="Chromosome 6"/>
</dbReference>
<accession>A0A7I8KM48</accession>
<dbReference type="AlphaFoldDB" id="A0A7I8KM48"/>
<sequence length="27" mass="3296">MACFDCSSSHRTKCLKRRKFSFLENWN</sequence>
<evidence type="ECO:0000313" key="1">
    <source>
        <dbReference type="EMBL" id="CAA2622133.1"/>
    </source>
</evidence>
<gene>
    <name evidence="1" type="ORF">SI7747_06008193</name>
    <name evidence="2" type="ORF">SI8410_06008833</name>
</gene>
<organism evidence="2 3">
    <name type="scientific">Spirodela intermedia</name>
    <name type="common">Intermediate duckweed</name>
    <dbReference type="NCBI Taxonomy" id="51605"/>
    <lineage>
        <taxon>Eukaryota</taxon>
        <taxon>Viridiplantae</taxon>
        <taxon>Streptophyta</taxon>
        <taxon>Embryophyta</taxon>
        <taxon>Tracheophyta</taxon>
        <taxon>Spermatophyta</taxon>
        <taxon>Magnoliopsida</taxon>
        <taxon>Liliopsida</taxon>
        <taxon>Araceae</taxon>
        <taxon>Lemnoideae</taxon>
        <taxon>Spirodela</taxon>
    </lineage>
</organism>
<evidence type="ECO:0000313" key="2">
    <source>
        <dbReference type="EMBL" id="CAA7398168.1"/>
    </source>
</evidence>
<reference evidence="2" key="1">
    <citation type="submission" date="2020-02" db="EMBL/GenBank/DDBJ databases">
        <authorList>
            <person name="Scholz U."/>
            <person name="Mascher M."/>
            <person name="Fiebig A."/>
        </authorList>
    </citation>
    <scope>NUCLEOTIDE SEQUENCE</scope>
</reference>
<protein>
    <submittedName>
        <fullName evidence="2">Uncharacterized protein</fullName>
    </submittedName>
</protein>
<dbReference type="EMBL" id="LR746269">
    <property type="protein sequence ID" value="CAA7398168.1"/>
    <property type="molecule type" value="Genomic_DNA"/>
</dbReference>
<proteinExistence type="predicted"/>
<evidence type="ECO:0000313" key="3">
    <source>
        <dbReference type="Proteomes" id="UP000663760"/>
    </source>
</evidence>
<dbReference type="EMBL" id="LR743593">
    <property type="protein sequence ID" value="CAA2622133.1"/>
    <property type="molecule type" value="Genomic_DNA"/>
</dbReference>
<name>A0A7I8KM48_SPIIN</name>